<dbReference type="Proteomes" id="UP000515514">
    <property type="component" value="Chromosome"/>
</dbReference>
<evidence type="ECO:0000313" key="3">
    <source>
        <dbReference type="Proteomes" id="UP000515514"/>
    </source>
</evidence>
<evidence type="ECO:0000259" key="1">
    <source>
        <dbReference type="Pfam" id="PF23019"/>
    </source>
</evidence>
<gene>
    <name evidence="2" type="ORF">ALE3EI_1460</name>
</gene>
<dbReference type="Pfam" id="PF23019">
    <property type="entry name" value="DUF7033"/>
    <property type="match status" value="1"/>
</dbReference>
<dbReference type="KEGG" id="alti:ALE3EI_1460"/>
<protein>
    <recommendedName>
        <fullName evidence="1">DUF7033 domain-containing protein</fullName>
    </recommendedName>
</protein>
<dbReference type="EMBL" id="CP052909">
    <property type="protein sequence ID" value="QNJ98020.1"/>
    <property type="molecule type" value="Genomic_DNA"/>
</dbReference>
<organism evidence="2 3">
    <name type="scientific">Constantimarinum furrinae</name>
    <dbReference type="NCBI Taxonomy" id="2562285"/>
    <lineage>
        <taxon>Bacteria</taxon>
        <taxon>Pseudomonadati</taxon>
        <taxon>Bacteroidota</taxon>
        <taxon>Flavobacteriia</taxon>
        <taxon>Flavobacteriales</taxon>
        <taxon>Flavobacteriaceae</taxon>
        <taxon>Altibacter/Constantimarinum group</taxon>
        <taxon>Constantimarinum</taxon>
    </lineage>
</organism>
<evidence type="ECO:0000313" key="2">
    <source>
        <dbReference type="EMBL" id="QNJ98020.1"/>
    </source>
</evidence>
<reference evidence="2 3" key="1">
    <citation type="submission" date="2020-04" db="EMBL/GenBank/DDBJ databases">
        <title>Genome sequence of Altibacter aquimarinus strain ALE3EI.</title>
        <authorList>
            <person name="Oh H.-M."/>
            <person name="Jang D."/>
        </authorList>
    </citation>
    <scope>NUCLEOTIDE SEQUENCE [LARGE SCALE GENOMIC DNA]</scope>
    <source>
        <strain evidence="2 3">ALE3EI</strain>
    </source>
</reference>
<sequence>MLLVYLEKSAPRITYIFKHICWRILAIEVEFTSVIEEFISHPGPKCSYGKKPLGNELFFQSHGLLTQQGIESVEISIKAWDNTIGFFPVSEKSALPFDIFSAGFYLLSRYEEYLPHVKDDQGRFPASESLGFQNEFLQQPVIDIWAYKLKELLKFHFPEIAFPKKKATIHTIVEARKPYAYLQRGLFRSAIGYFTDLFKLQFKKIGDRTSVITGIKKDPNDSFEWFLDLAKGNRQKLSVFFMLGEALTFEESFNTHREQFKMLVKYVGDYANVGLIFSDQALSDYELLKSEKRRMEDITNRALENSMNARLLVNLPEIYRNLVELEIREDFTLFYEDTLGFRAGTCTPFLFYDLDFEIKTPLIVHPVAVSTSVFKNKYVSDIEKKLSAIQNEVADVNGTYSMVFSNTDFYPSKVNEIWIRTFSEMMQRNE</sequence>
<keyword evidence="3" id="KW-1185">Reference proteome</keyword>
<accession>A0A7G8PUK4</accession>
<name>A0A7G8PUK4_9FLAO</name>
<dbReference type="InterPro" id="IPR054297">
    <property type="entry name" value="DUF7033"/>
</dbReference>
<dbReference type="AlphaFoldDB" id="A0A7G8PUK4"/>
<feature type="domain" description="DUF7033" evidence="1">
    <location>
        <begin position="95"/>
        <end position="182"/>
    </location>
</feature>
<dbReference type="RefSeq" id="WP_186987646.1">
    <property type="nucleotide sequence ID" value="NZ_CP052909.1"/>
</dbReference>
<proteinExistence type="predicted"/>